<evidence type="ECO:0000256" key="1">
    <source>
        <dbReference type="SAM" id="MobiDB-lite"/>
    </source>
</evidence>
<feature type="compositionally biased region" description="Pro residues" evidence="1">
    <location>
        <begin position="38"/>
        <end position="55"/>
    </location>
</feature>
<dbReference type="AlphaFoldDB" id="A0A218UAG3"/>
<proteinExistence type="predicted"/>
<reference evidence="2 3" key="1">
    <citation type="submission" date="2017-05" db="EMBL/GenBank/DDBJ databases">
        <title>Genome of assembly of the Bengalese finch, Lonchura striata domestica.</title>
        <authorList>
            <person name="Colquitt B.M."/>
            <person name="Brainard M.S."/>
        </authorList>
    </citation>
    <scope>NUCLEOTIDE SEQUENCE [LARGE SCALE GENOMIC DNA]</scope>
    <source>
        <strain evidence="2">White83orange57</strain>
    </source>
</reference>
<keyword evidence="3" id="KW-1185">Reference proteome</keyword>
<protein>
    <submittedName>
        <fullName evidence="2">Uncharacterized protein</fullName>
    </submittedName>
</protein>
<dbReference type="EMBL" id="MUZQ01000507">
    <property type="protein sequence ID" value="OWK50747.1"/>
    <property type="molecule type" value="Genomic_DNA"/>
</dbReference>
<feature type="non-terminal residue" evidence="2">
    <location>
        <position position="91"/>
    </location>
</feature>
<sequence length="91" mass="8994">MAPPSPASPRRVSDAAAPDGFSRGTFHESPQMSLDVPKCPPVSPNVPSLSPPMSPSVPGLGGPGGGRTPPCVPGGPQPQIKTCRATGGTLG</sequence>
<comment type="caution">
    <text evidence="2">The sequence shown here is derived from an EMBL/GenBank/DDBJ whole genome shotgun (WGS) entry which is preliminary data.</text>
</comment>
<feature type="compositionally biased region" description="Low complexity" evidence="1">
    <location>
        <begin position="8"/>
        <end position="18"/>
    </location>
</feature>
<feature type="region of interest" description="Disordered" evidence="1">
    <location>
        <begin position="1"/>
        <end position="91"/>
    </location>
</feature>
<accession>A0A218UAG3</accession>
<evidence type="ECO:0000313" key="3">
    <source>
        <dbReference type="Proteomes" id="UP000197619"/>
    </source>
</evidence>
<name>A0A218UAG3_9PASE</name>
<evidence type="ECO:0000313" key="2">
    <source>
        <dbReference type="EMBL" id="OWK50747.1"/>
    </source>
</evidence>
<dbReference type="Proteomes" id="UP000197619">
    <property type="component" value="Unassembled WGS sequence"/>
</dbReference>
<gene>
    <name evidence="2" type="ORF">RLOC_00014548</name>
</gene>
<organism evidence="2 3">
    <name type="scientific">Lonchura striata</name>
    <name type="common">white-rumped munia</name>
    <dbReference type="NCBI Taxonomy" id="40157"/>
    <lineage>
        <taxon>Eukaryota</taxon>
        <taxon>Metazoa</taxon>
        <taxon>Chordata</taxon>
        <taxon>Craniata</taxon>
        <taxon>Vertebrata</taxon>
        <taxon>Euteleostomi</taxon>
        <taxon>Archelosauria</taxon>
        <taxon>Archosauria</taxon>
        <taxon>Dinosauria</taxon>
        <taxon>Saurischia</taxon>
        <taxon>Theropoda</taxon>
        <taxon>Coelurosauria</taxon>
        <taxon>Aves</taxon>
        <taxon>Neognathae</taxon>
        <taxon>Neoaves</taxon>
        <taxon>Telluraves</taxon>
        <taxon>Australaves</taxon>
        <taxon>Passeriformes</taxon>
        <taxon>Passeroidea</taxon>
        <taxon>Estrildidae</taxon>
        <taxon>Estrildinae</taxon>
        <taxon>Lonchura</taxon>
    </lineage>
</organism>